<dbReference type="EMBL" id="JABSTR010000001">
    <property type="protein sequence ID" value="KAH9360271.1"/>
    <property type="molecule type" value="Genomic_DNA"/>
</dbReference>
<keyword evidence="2" id="KW-0479">Metal-binding</keyword>
<sequence>MPPVFFSWKKIFNNYHSQQRVAIENCFGLLKQRFRRLYLVDAKTIMQCCHIIMGACVLHNLCNSERDFIEELADLPAHDDVGNDEEPISESDASAAQCQTRRRHSPASMLNNMQIIGRNCDRILLFASAAHAKAHCDHLFASTADTRRSRRRIFSSCCFCFVAIASYITLIRLTIVIFLCRLPPLLCAVASLLRGGGASSAGASSSPASSTGSFSGSMLSPSLLLSKK</sequence>
<protein>
    <recommendedName>
        <fullName evidence="5">DDE Tnp4 domain-containing protein</fullName>
    </recommendedName>
</protein>
<keyword evidence="4" id="KW-1133">Transmembrane helix</keyword>
<dbReference type="Proteomes" id="UP000821853">
    <property type="component" value="Chromosome 1"/>
</dbReference>
<keyword evidence="4" id="KW-0472">Membrane</keyword>
<evidence type="ECO:0000256" key="1">
    <source>
        <dbReference type="ARBA" id="ARBA00001968"/>
    </source>
</evidence>
<dbReference type="OrthoDB" id="2668416at2759"/>
<evidence type="ECO:0000313" key="6">
    <source>
        <dbReference type="EMBL" id="KAH9360271.1"/>
    </source>
</evidence>
<proteinExistence type="predicted"/>
<keyword evidence="7" id="KW-1185">Reference proteome</keyword>
<evidence type="ECO:0000256" key="4">
    <source>
        <dbReference type="SAM" id="Phobius"/>
    </source>
</evidence>
<feature type="domain" description="DDE Tnp4" evidence="5">
    <location>
        <begin position="10"/>
        <end position="60"/>
    </location>
</feature>
<evidence type="ECO:0000256" key="2">
    <source>
        <dbReference type="ARBA" id="ARBA00022723"/>
    </source>
</evidence>
<dbReference type="Pfam" id="PF13359">
    <property type="entry name" value="DDE_Tnp_4"/>
    <property type="match status" value="1"/>
</dbReference>
<comment type="caution">
    <text evidence="6">The sequence shown here is derived from an EMBL/GenBank/DDBJ whole genome shotgun (WGS) entry which is preliminary data.</text>
</comment>
<name>A0A9J6FBY0_HAELO</name>
<dbReference type="InterPro" id="IPR027806">
    <property type="entry name" value="HARBI1_dom"/>
</dbReference>
<evidence type="ECO:0000313" key="7">
    <source>
        <dbReference type="Proteomes" id="UP000821853"/>
    </source>
</evidence>
<accession>A0A9J6FBY0</accession>
<feature type="region of interest" description="Disordered" evidence="3">
    <location>
        <begin position="200"/>
        <end position="228"/>
    </location>
</feature>
<dbReference type="AlphaFoldDB" id="A0A9J6FBY0"/>
<evidence type="ECO:0000256" key="3">
    <source>
        <dbReference type="SAM" id="MobiDB-lite"/>
    </source>
</evidence>
<organism evidence="6 7">
    <name type="scientific">Haemaphysalis longicornis</name>
    <name type="common">Bush tick</name>
    <dbReference type="NCBI Taxonomy" id="44386"/>
    <lineage>
        <taxon>Eukaryota</taxon>
        <taxon>Metazoa</taxon>
        <taxon>Ecdysozoa</taxon>
        <taxon>Arthropoda</taxon>
        <taxon>Chelicerata</taxon>
        <taxon>Arachnida</taxon>
        <taxon>Acari</taxon>
        <taxon>Parasitiformes</taxon>
        <taxon>Ixodida</taxon>
        <taxon>Ixodoidea</taxon>
        <taxon>Ixodidae</taxon>
        <taxon>Haemaphysalinae</taxon>
        <taxon>Haemaphysalis</taxon>
    </lineage>
</organism>
<comment type="cofactor">
    <cofactor evidence="1">
        <name>a divalent metal cation</name>
        <dbReference type="ChEBI" id="CHEBI:60240"/>
    </cofactor>
</comment>
<dbReference type="VEuPathDB" id="VectorBase:HLOH_064152"/>
<evidence type="ECO:0000259" key="5">
    <source>
        <dbReference type="Pfam" id="PF13359"/>
    </source>
</evidence>
<dbReference type="GO" id="GO:0046872">
    <property type="term" value="F:metal ion binding"/>
    <property type="evidence" value="ECO:0007669"/>
    <property type="project" value="UniProtKB-KW"/>
</dbReference>
<keyword evidence="4" id="KW-0812">Transmembrane</keyword>
<gene>
    <name evidence="6" type="ORF">HPB48_005723</name>
</gene>
<reference evidence="6 7" key="1">
    <citation type="journal article" date="2020" name="Cell">
        <title>Large-Scale Comparative Analyses of Tick Genomes Elucidate Their Genetic Diversity and Vector Capacities.</title>
        <authorList>
            <consortium name="Tick Genome and Microbiome Consortium (TIGMIC)"/>
            <person name="Jia N."/>
            <person name="Wang J."/>
            <person name="Shi W."/>
            <person name="Du L."/>
            <person name="Sun Y."/>
            <person name="Zhan W."/>
            <person name="Jiang J.F."/>
            <person name="Wang Q."/>
            <person name="Zhang B."/>
            <person name="Ji P."/>
            <person name="Bell-Sakyi L."/>
            <person name="Cui X.M."/>
            <person name="Yuan T.T."/>
            <person name="Jiang B.G."/>
            <person name="Yang W.F."/>
            <person name="Lam T.T."/>
            <person name="Chang Q.C."/>
            <person name="Ding S.J."/>
            <person name="Wang X.J."/>
            <person name="Zhu J.G."/>
            <person name="Ruan X.D."/>
            <person name="Zhao L."/>
            <person name="Wei J.T."/>
            <person name="Ye R.Z."/>
            <person name="Que T.C."/>
            <person name="Du C.H."/>
            <person name="Zhou Y.H."/>
            <person name="Cheng J.X."/>
            <person name="Dai P.F."/>
            <person name="Guo W.B."/>
            <person name="Han X.H."/>
            <person name="Huang E.J."/>
            <person name="Li L.F."/>
            <person name="Wei W."/>
            <person name="Gao Y.C."/>
            <person name="Liu J.Z."/>
            <person name="Shao H.Z."/>
            <person name="Wang X."/>
            <person name="Wang C.C."/>
            <person name="Yang T.C."/>
            <person name="Huo Q.B."/>
            <person name="Li W."/>
            <person name="Chen H.Y."/>
            <person name="Chen S.E."/>
            <person name="Zhou L.G."/>
            <person name="Ni X.B."/>
            <person name="Tian J.H."/>
            <person name="Sheng Y."/>
            <person name="Liu T."/>
            <person name="Pan Y.S."/>
            <person name="Xia L.Y."/>
            <person name="Li J."/>
            <person name="Zhao F."/>
            <person name="Cao W.C."/>
        </authorList>
    </citation>
    <scope>NUCLEOTIDE SEQUENCE [LARGE SCALE GENOMIC DNA]</scope>
    <source>
        <strain evidence="6">HaeL-2018</strain>
    </source>
</reference>
<feature type="transmembrane region" description="Helical" evidence="4">
    <location>
        <begin position="157"/>
        <end position="179"/>
    </location>
</feature>